<reference evidence="1 2" key="1">
    <citation type="submission" date="2014-04" db="EMBL/GenBank/DDBJ databases">
        <title>The Genome Sequence of Thermoanaerobaculum aquaticum MP-01, The First Cultivated Group 23 Acidobacterium.</title>
        <authorList>
            <person name="Stamps B.W."/>
            <person name="Losey N.A."/>
            <person name="Lawson P.A."/>
            <person name="Stevenson B.S."/>
        </authorList>
    </citation>
    <scope>NUCLEOTIDE SEQUENCE [LARGE SCALE GENOMIC DNA]</scope>
    <source>
        <strain evidence="1 2">MP-01</strain>
    </source>
</reference>
<name>A0A062XWR1_9BACT</name>
<comment type="caution">
    <text evidence="1">The sequence shown here is derived from an EMBL/GenBank/DDBJ whole genome shotgun (WGS) entry which is preliminary data.</text>
</comment>
<evidence type="ECO:0000313" key="1">
    <source>
        <dbReference type="EMBL" id="KDA52910.1"/>
    </source>
</evidence>
<dbReference type="RefSeq" id="WP_038050473.1">
    <property type="nucleotide sequence ID" value="NZ_JMFG01000038.1"/>
</dbReference>
<organism evidence="1 2">
    <name type="scientific">Thermoanaerobaculum aquaticum</name>
    <dbReference type="NCBI Taxonomy" id="1312852"/>
    <lineage>
        <taxon>Bacteria</taxon>
        <taxon>Pseudomonadati</taxon>
        <taxon>Acidobacteriota</taxon>
        <taxon>Thermoanaerobaculia</taxon>
        <taxon>Thermoanaerobaculales</taxon>
        <taxon>Thermoanaerobaculaceae</taxon>
        <taxon>Thermoanaerobaculum</taxon>
    </lineage>
</organism>
<protein>
    <submittedName>
        <fullName evidence="1">Uncharacterized protein</fullName>
    </submittedName>
</protein>
<dbReference type="EMBL" id="JMFG01000038">
    <property type="protein sequence ID" value="KDA52910.1"/>
    <property type="molecule type" value="Genomic_DNA"/>
</dbReference>
<sequence length="121" mass="13511">MHSQSQPDWEALLRRLTQLPANHRRVVVALLEVFARELRELARVGVVAANEEEIAGLEKLAAHLRGGKPNRNWQAVLTLLEIQLEELQPRKLSAYGPLTAEQENAIRHLVAKLQSLLATAG</sequence>
<keyword evidence="2" id="KW-1185">Reference proteome</keyword>
<accession>A0A062XWR1</accession>
<dbReference type="AlphaFoldDB" id="A0A062XWR1"/>
<dbReference type="Proteomes" id="UP000027284">
    <property type="component" value="Unassembled WGS sequence"/>
</dbReference>
<gene>
    <name evidence="1" type="ORF">EG19_08720</name>
</gene>
<evidence type="ECO:0000313" key="2">
    <source>
        <dbReference type="Proteomes" id="UP000027284"/>
    </source>
</evidence>
<proteinExistence type="predicted"/>